<keyword evidence="4 7" id="KW-0472">Membrane</keyword>
<dbReference type="Pfam" id="PF20684">
    <property type="entry name" value="Fung_rhodopsin"/>
    <property type="match status" value="1"/>
</dbReference>
<feature type="domain" description="Rhodopsin" evidence="8">
    <location>
        <begin position="30"/>
        <end position="267"/>
    </location>
</feature>
<evidence type="ECO:0000256" key="1">
    <source>
        <dbReference type="ARBA" id="ARBA00004141"/>
    </source>
</evidence>
<dbReference type="GO" id="GO:0016020">
    <property type="term" value="C:membrane"/>
    <property type="evidence" value="ECO:0007669"/>
    <property type="project" value="UniProtKB-SubCell"/>
</dbReference>
<protein>
    <recommendedName>
        <fullName evidence="8">Rhodopsin domain-containing protein</fullName>
    </recommendedName>
</protein>
<proteinExistence type="inferred from homology"/>
<dbReference type="AlphaFoldDB" id="A0A6S6VE85"/>
<feature type="transmembrane region" description="Helical" evidence="7">
    <location>
        <begin position="125"/>
        <end position="152"/>
    </location>
</feature>
<feature type="transmembrane region" description="Helical" evidence="7">
    <location>
        <begin position="89"/>
        <end position="113"/>
    </location>
</feature>
<feature type="transmembrane region" description="Helical" evidence="7">
    <location>
        <begin position="15"/>
        <end position="34"/>
    </location>
</feature>
<dbReference type="InterPro" id="IPR052337">
    <property type="entry name" value="SAT4-like"/>
</dbReference>
<organism evidence="9 10">
    <name type="scientific">Pyrenophora teres f. teres</name>
    <dbReference type="NCBI Taxonomy" id="97479"/>
    <lineage>
        <taxon>Eukaryota</taxon>
        <taxon>Fungi</taxon>
        <taxon>Dikarya</taxon>
        <taxon>Ascomycota</taxon>
        <taxon>Pezizomycotina</taxon>
        <taxon>Dothideomycetes</taxon>
        <taxon>Pleosporomycetidae</taxon>
        <taxon>Pleosporales</taxon>
        <taxon>Pleosporineae</taxon>
        <taxon>Pleosporaceae</taxon>
        <taxon>Pyrenophora</taxon>
    </lineage>
</organism>
<sequence length="486" mass="52932">MEQDNSTPAGVRVNTIVLAFTLVSGMIVFLRLFTRLVISRSAGLEDLCIVIAMVLSIALSIQTAAQVMNGLGMHAANLQPSQLDVILKAFWAGVWVYNLALTVTKVAILVQYLRIFPLRCFRKACFSVLGFVVAWGTWTILSSILICTPVAYSWDKSINKGRCMNQLILWVVNAGVNIIQDVIIFLLPLFVVRTLQIAKAQKKALFAMFGLGACVTLVSIVRLYSLDNIANSTDVPFDNPDHATLSAVEVNVAIICACLPAMRPLFALLMPQYFSSAAQLSSFQVLDIERAQAGQKPQTSSARPTTRPATTYSTRPSTARTYTGRSEIRRPNTAIRADSVQGDVTLQALKPTLSRTTSGIVPTTPIRPSLLRLPSRPGHSRNASNSSIQSTATTTTQSRSTMHSHGRLDPLRMSPVTAFSPSPAFPPPPRAASPLGLSLHRRQPSNASMRPRTPGIDKQLPKTPFPVGSIPKIGDEFQDCTIYLTM</sequence>
<evidence type="ECO:0000256" key="3">
    <source>
        <dbReference type="ARBA" id="ARBA00022989"/>
    </source>
</evidence>
<feature type="transmembrane region" description="Helical" evidence="7">
    <location>
        <begin position="167"/>
        <end position="192"/>
    </location>
</feature>
<feature type="compositionally biased region" description="Polar residues" evidence="6">
    <location>
        <begin position="295"/>
        <end position="324"/>
    </location>
</feature>
<evidence type="ECO:0000256" key="7">
    <source>
        <dbReference type="SAM" id="Phobius"/>
    </source>
</evidence>
<feature type="region of interest" description="Disordered" evidence="6">
    <location>
        <begin position="442"/>
        <end position="469"/>
    </location>
</feature>
<feature type="region of interest" description="Disordered" evidence="6">
    <location>
        <begin position="355"/>
        <end position="410"/>
    </location>
</feature>
<name>A0A6S6VE85_9PLEO</name>
<accession>A0A6S6VE85</accession>
<dbReference type="PANTHER" id="PTHR33048">
    <property type="entry name" value="PTH11-LIKE INTEGRAL MEMBRANE PROTEIN (AFU_ORTHOLOGUE AFUA_5G11245)"/>
    <property type="match status" value="1"/>
</dbReference>
<evidence type="ECO:0000256" key="2">
    <source>
        <dbReference type="ARBA" id="ARBA00022692"/>
    </source>
</evidence>
<dbReference type="PANTHER" id="PTHR33048:SF47">
    <property type="entry name" value="INTEGRAL MEMBRANE PROTEIN-RELATED"/>
    <property type="match status" value="1"/>
</dbReference>
<keyword evidence="3 7" id="KW-1133">Transmembrane helix</keyword>
<evidence type="ECO:0000256" key="6">
    <source>
        <dbReference type="SAM" id="MobiDB-lite"/>
    </source>
</evidence>
<keyword evidence="2 7" id="KW-0812">Transmembrane</keyword>
<feature type="compositionally biased region" description="Low complexity" evidence="6">
    <location>
        <begin position="382"/>
        <end position="401"/>
    </location>
</feature>
<dbReference type="InterPro" id="IPR049326">
    <property type="entry name" value="Rhodopsin_dom_fungi"/>
</dbReference>
<comment type="subcellular location">
    <subcellularLocation>
        <location evidence="1">Membrane</location>
        <topology evidence="1">Multi-pass membrane protein</topology>
    </subcellularLocation>
</comment>
<feature type="transmembrane region" description="Helical" evidence="7">
    <location>
        <begin position="46"/>
        <end position="69"/>
    </location>
</feature>
<evidence type="ECO:0000259" key="8">
    <source>
        <dbReference type="Pfam" id="PF20684"/>
    </source>
</evidence>
<evidence type="ECO:0000313" key="9">
    <source>
        <dbReference type="EMBL" id="CAE7023377.1"/>
    </source>
</evidence>
<gene>
    <name evidence="9" type="ORF">PTTW11_03578</name>
</gene>
<evidence type="ECO:0000256" key="5">
    <source>
        <dbReference type="ARBA" id="ARBA00038359"/>
    </source>
</evidence>
<dbReference type="EMBL" id="HG992979">
    <property type="protein sequence ID" value="CAE7023377.1"/>
    <property type="molecule type" value="Genomic_DNA"/>
</dbReference>
<evidence type="ECO:0000313" key="10">
    <source>
        <dbReference type="Proteomes" id="UP000472372"/>
    </source>
</evidence>
<dbReference type="Proteomes" id="UP000472372">
    <property type="component" value="Chromosome 3"/>
</dbReference>
<feature type="region of interest" description="Disordered" evidence="6">
    <location>
        <begin position="293"/>
        <end position="339"/>
    </location>
</feature>
<feature type="transmembrane region" description="Helical" evidence="7">
    <location>
        <begin position="204"/>
        <end position="224"/>
    </location>
</feature>
<evidence type="ECO:0000256" key="4">
    <source>
        <dbReference type="ARBA" id="ARBA00023136"/>
    </source>
</evidence>
<reference evidence="9" key="1">
    <citation type="submission" date="2021-02" db="EMBL/GenBank/DDBJ databases">
        <authorList>
            <person name="Syme A R."/>
            <person name="Syme A R."/>
            <person name="Moolhuijzen P."/>
        </authorList>
    </citation>
    <scope>NUCLEOTIDE SEQUENCE</scope>
    <source>
        <strain evidence="9">W1-1</strain>
    </source>
</reference>
<comment type="similarity">
    <text evidence="5">Belongs to the SAT4 family.</text>
</comment>